<dbReference type="EMBL" id="CAXAMN010005113">
    <property type="protein sequence ID" value="CAK9012512.1"/>
    <property type="molecule type" value="Genomic_DNA"/>
</dbReference>
<dbReference type="InterPro" id="IPR045868">
    <property type="entry name" value="Znf_C3H13/40"/>
</dbReference>
<dbReference type="Gene3D" id="3.30.1370.210">
    <property type="match status" value="1"/>
</dbReference>
<evidence type="ECO:0000256" key="5">
    <source>
        <dbReference type="SAM" id="MobiDB-lite"/>
    </source>
</evidence>
<dbReference type="InterPro" id="IPR000571">
    <property type="entry name" value="Znf_CCCH"/>
</dbReference>
<feature type="domain" description="C3H1-type" evidence="6">
    <location>
        <begin position="173"/>
        <end position="199"/>
    </location>
</feature>
<feature type="region of interest" description="Disordered" evidence="5">
    <location>
        <begin position="212"/>
        <end position="231"/>
    </location>
</feature>
<dbReference type="Pfam" id="PF00642">
    <property type="entry name" value="zf-CCCH"/>
    <property type="match status" value="1"/>
</dbReference>
<sequence length="428" mass="46872">MTMSKSEELGDLNHLVVAQLNKTKLCAMFARGSCNDTSCRFAHSVTELRAPPDLTKTAMCRAFARGECGDADCKFAHGEKELRVTESVYKTQFLLLFPSLRPHVVDPESVLAGSQDLVGASGCFSGPRSRCGRAHFRTWRSLFRGRRSTLRGGGLRHVVISRQARYWGNLEVGGERLCNFFMRGHCKKGNRCRHAHGAKELRSFKAEGASFQGAPKPLSPGRVHQRQGSGKQIGETTTFGVLVGGEPFDFPERQILEIFEDNFPSSPQTPCQWPADLLNFDGECSPSAFEVPMKVPLPRRPHTGIDGFDTPPRSLVPTPPLANYSPLASSGDLKHALPWNEASLHQQQIDCDPAGLAALAAVAALEHTAAANMATVHAWTLASAAMKANYTQDVPGLCQVPALNSDQDLVTSMPMPRFADERMVRRYT</sequence>
<feature type="zinc finger region" description="C3H1-type" evidence="4">
    <location>
        <begin position="20"/>
        <end position="46"/>
    </location>
</feature>
<evidence type="ECO:0000313" key="8">
    <source>
        <dbReference type="Proteomes" id="UP001642484"/>
    </source>
</evidence>
<feature type="zinc finger region" description="C3H1-type" evidence="4">
    <location>
        <begin position="54"/>
        <end position="80"/>
    </location>
</feature>
<evidence type="ECO:0000256" key="3">
    <source>
        <dbReference type="ARBA" id="ARBA00022833"/>
    </source>
</evidence>
<keyword evidence="2 4" id="KW-0863">Zinc-finger</keyword>
<feature type="zinc finger region" description="C3H1-type" evidence="4">
    <location>
        <begin position="173"/>
        <end position="199"/>
    </location>
</feature>
<dbReference type="SMART" id="SM00356">
    <property type="entry name" value="ZnF_C3H1"/>
    <property type="match status" value="3"/>
</dbReference>
<protein>
    <recommendedName>
        <fullName evidence="6">C3H1-type domain-containing protein</fullName>
    </recommendedName>
</protein>
<dbReference type="SUPFAM" id="SSF90229">
    <property type="entry name" value="CCCH zinc finger"/>
    <property type="match status" value="1"/>
</dbReference>
<organism evidence="7 8">
    <name type="scientific">Durusdinium trenchii</name>
    <dbReference type="NCBI Taxonomy" id="1381693"/>
    <lineage>
        <taxon>Eukaryota</taxon>
        <taxon>Sar</taxon>
        <taxon>Alveolata</taxon>
        <taxon>Dinophyceae</taxon>
        <taxon>Suessiales</taxon>
        <taxon>Symbiodiniaceae</taxon>
        <taxon>Durusdinium</taxon>
    </lineage>
</organism>
<evidence type="ECO:0000256" key="4">
    <source>
        <dbReference type="PROSITE-ProRule" id="PRU00723"/>
    </source>
</evidence>
<dbReference type="InterPro" id="IPR036855">
    <property type="entry name" value="Znf_CCCH_sf"/>
</dbReference>
<proteinExistence type="predicted"/>
<accession>A0ABP0JDT4</accession>
<dbReference type="PROSITE" id="PS50103">
    <property type="entry name" value="ZF_C3H1"/>
    <property type="match status" value="3"/>
</dbReference>
<feature type="domain" description="C3H1-type" evidence="6">
    <location>
        <begin position="54"/>
        <end position="80"/>
    </location>
</feature>
<feature type="domain" description="C3H1-type" evidence="6">
    <location>
        <begin position="20"/>
        <end position="46"/>
    </location>
</feature>
<keyword evidence="8" id="KW-1185">Reference proteome</keyword>
<dbReference type="PANTHER" id="PTHR38160">
    <property type="entry name" value="ZINC FINGER CCCH DOMAIN-CONTAINING PROTEIN 40"/>
    <property type="match status" value="1"/>
</dbReference>
<dbReference type="Proteomes" id="UP001642484">
    <property type="component" value="Unassembled WGS sequence"/>
</dbReference>
<evidence type="ECO:0000256" key="1">
    <source>
        <dbReference type="ARBA" id="ARBA00022723"/>
    </source>
</evidence>
<dbReference type="PANTHER" id="PTHR38160:SF1">
    <property type="entry name" value="ZINC FINGER CCCH DOMAIN-CONTAINING PROTEIN 40"/>
    <property type="match status" value="1"/>
</dbReference>
<dbReference type="Gene3D" id="4.10.1000.10">
    <property type="entry name" value="Zinc finger, CCCH-type"/>
    <property type="match status" value="1"/>
</dbReference>
<evidence type="ECO:0000256" key="2">
    <source>
        <dbReference type="ARBA" id="ARBA00022771"/>
    </source>
</evidence>
<evidence type="ECO:0000313" key="7">
    <source>
        <dbReference type="EMBL" id="CAK9012512.1"/>
    </source>
</evidence>
<reference evidence="7 8" key="1">
    <citation type="submission" date="2024-02" db="EMBL/GenBank/DDBJ databases">
        <authorList>
            <person name="Chen Y."/>
            <person name="Shah S."/>
            <person name="Dougan E. K."/>
            <person name="Thang M."/>
            <person name="Chan C."/>
        </authorList>
    </citation>
    <scope>NUCLEOTIDE SEQUENCE [LARGE SCALE GENOMIC DNA]</scope>
</reference>
<gene>
    <name evidence="7" type="ORF">CCMP2556_LOCUS10883</name>
</gene>
<comment type="caution">
    <text evidence="7">The sequence shown here is derived from an EMBL/GenBank/DDBJ whole genome shotgun (WGS) entry which is preliminary data.</text>
</comment>
<evidence type="ECO:0000259" key="6">
    <source>
        <dbReference type="PROSITE" id="PS50103"/>
    </source>
</evidence>
<keyword evidence="1 4" id="KW-0479">Metal-binding</keyword>
<keyword evidence="3 4" id="KW-0862">Zinc</keyword>
<name>A0ABP0JDT4_9DINO</name>